<dbReference type="Gene3D" id="3.40.50.12780">
    <property type="entry name" value="N-terminal domain of ligase-like"/>
    <property type="match status" value="1"/>
</dbReference>
<dbReference type="GO" id="GO:0043041">
    <property type="term" value="P:amino acid activation for nonribosomal peptide biosynthetic process"/>
    <property type="evidence" value="ECO:0007669"/>
    <property type="project" value="TreeGrafter"/>
</dbReference>
<dbReference type="InterPro" id="IPR001242">
    <property type="entry name" value="Condensation_dom"/>
</dbReference>
<sequence>MNAPLADRRFPANFVSHLRQLATERPADTALIVVDEQDGVPLDRAIDYATLDERVRALAASLQRRFAPGERALLLLDNDDHYVVAFFACLYAGLVAVPVFPPESARPQHVARLLGIVADARACCVLTIEAMRPLVEGAARRLPSVAILAIDLPGDTLAVDWAAHTPRDEDIAFLQYTSGSTSDPKGVMVSHGNLMANERAIEEGLGVREGDTFVSWLPLFHDMGLIGGMLQPIHRGIKLVLMTPRFFLERPSRWLEAISRHRGTISGGPDFAYRLCLERLNDAQLQALDLSSWRLAFSGAEPVRHDTLADFCTHFATAGFTPDAVYPCYGLAEATLFVSGGMRGAGMVARGFATEGLGQGRADADAQGRMLVGCGHAPTGHAIEIVDPATLASLGGGRVGEIWATGPSIAEGYWGRPDATAETFVEREGRRWLRTGDLGFLHDGQLYITGRVKDLIIVRGHNLYPQDIERAIEAEVEAVRKGRVAAFAVQGPQGEGIGLAAELSRGMQKLIPVETLVQVLSAMVSELCGEPLSVVMLLNPGALPKTSSGKLQRSACRKGWQERSLDAYAIHEFGQLVLGDAADVPAAQAAPLEPFEAELAQLWRGVLRLPDHAPLARDAHFFTRGGNSLAAVQLAAQVAVRWQVAMPLRVVFEQPRLGEMAQQLRRLREQGGDAIPAIVSLAPARRAAPLPLSHAQERQWFLWQLDRDSSAYHVSGALRLGGVPDATLLQAAFADLVARHEPLRTVFEQAADGSVMQRILPPFQPELARIDAGTEARAREAIQMLHGEPFDLTQGPLLRAALVRLADDDHVLAVTLHHIVADGASMQVMVDELAARYLARAQQADAPGAAPLAVQYADFALWQRDWLASGVAERQLAWWRDQLPDDAPALALPTDHPRQPQARYSAIRHRIAVPDALLAGLRQRAQADGATLFMLLLTAWQALLHRHSGQRDIRVGVPVANRNHPQLAGLVGFFVNTLVLRADVHGRMPLTALLAQVRQAALGAQEHQDVPFDQLVAALQPGRSASHTPLFQVAFNHVQEDFRAFSRLPGLTVGAFPLPEQDAQFELTLEARESADGALALDLIHAAELFEPHTIQRLGAHYLRVLEALATVPTQAVGDILLLGDVDLATLRAWGVNGTHYPDNEPVHRLFERHARQQPDAVALLFGDEQLSYGELNCRANRLAHRLLALGVHPETRVGVAVERSVELVVGLLGILKAGAAYVPLDPDYPADRLAYIAADSGIALLLTQRSLLSLLPERAGVPVLTLDALDLSSERDDDPAIPVHGEQLAYVIYTSGSTGRPKGAANRHRSLTNCMRWMQDTYGLAHGDTVLHKAPFGFDVSVWELFWPLTTGVRLVVAQPGDHRDPERIVQLIERHQITTLNFVPAMLQAFLAHRGIEDRTRLRYVICGGEAMPAQTQREALERLDGISLQNLYGPTETTIHVTQWTCRIDGGGTRTQGRDAGQGAPSATGVAPVSEAERSHVPGPGFATVPIGRPIHDTHTYVLDGDLNLVPQGVAGELYLGGLGLGRGYLGRPGLTAERFVADPFGEGGRLYRTGDLVRWNGGGQLEYLGRIDHQVKIRGFRIELGEVEAQLLAQPGVREAVVVAQDGPAGARLVGYVASHQGQSLDSTTLRAALAASLPDYMVPSVLMVLDALPLNPNGKVDRKALPVAELSASAGYAPPQGDIETALAAIWAELLGVARVGRHDNFFELGGHSLLLLAVLRRVEDTLARPVSVVELFQYPSIAALADFLQHGGGLQAAALSQAELRAQRQRASMMQRKPKLERTPT</sequence>
<dbReference type="Pfam" id="PF13193">
    <property type="entry name" value="AMP-binding_C"/>
    <property type="match status" value="1"/>
</dbReference>
<dbReference type="CDD" id="cd17646">
    <property type="entry name" value="A_NRPS_AB3403-like"/>
    <property type="match status" value="1"/>
</dbReference>
<organism evidence="9 10">
    <name type="scientific">Chitiniphilus eburneus</name>
    <dbReference type="NCBI Taxonomy" id="2571148"/>
    <lineage>
        <taxon>Bacteria</taxon>
        <taxon>Pseudomonadati</taxon>
        <taxon>Pseudomonadota</taxon>
        <taxon>Betaproteobacteria</taxon>
        <taxon>Neisseriales</taxon>
        <taxon>Chitinibacteraceae</taxon>
        <taxon>Chitiniphilus</taxon>
    </lineage>
</organism>
<dbReference type="InterPro" id="IPR020845">
    <property type="entry name" value="AMP-binding_CS"/>
</dbReference>
<evidence type="ECO:0000313" key="9">
    <source>
        <dbReference type="EMBL" id="TJZ72934.1"/>
    </source>
</evidence>
<reference evidence="9 10" key="1">
    <citation type="submission" date="2019-04" db="EMBL/GenBank/DDBJ databases">
        <title>Chitiniphilus eburnea sp. nov., a novel chitinolytic bacterium isolated from aquaculture sludge.</title>
        <authorList>
            <person name="Sheng M."/>
        </authorList>
    </citation>
    <scope>NUCLEOTIDE SEQUENCE [LARGE SCALE GENOMIC DNA]</scope>
    <source>
        <strain evidence="9 10">HX-2-15</strain>
    </source>
</reference>
<protein>
    <submittedName>
        <fullName evidence="9">Non-ribosomal peptide synthetase</fullName>
    </submittedName>
</protein>
<dbReference type="CDD" id="cd05931">
    <property type="entry name" value="FAAL"/>
    <property type="match status" value="1"/>
</dbReference>
<dbReference type="InterPro" id="IPR045851">
    <property type="entry name" value="AMP-bd_C_sf"/>
</dbReference>
<name>A0A4U0QAT5_9NEIS</name>
<dbReference type="InterPro" id="IPR025110">
    <property type="entry name" value="AMP-bd_C"/>
</dbReference>
<dbReference type="PANTHER" id="PTHR45527">
    <property type="entry name" value="NONRIBOSOMAL PEPTIDE SYNTHETASE"/>
    <property type="match status" value="1"/>
</dbReference>
<dbReference type="GO" id="GO:0009239">
    <property type="term" value="P:enterobactin biosynthetic process"/>
    <property type="evidence" value="ECO:0007669"/>
    <property type="project" value="TreeGrafter"/>
</dbReference>
<dbReference type="InterPro" id="IPR006162">
    <property type="entry name" value="Ppantetheine_attach_site"/>
</dbReference>
<comment type="similarity">
    <text evidence="2">Belongs to the ATP-dependent AMP-binding enzyme family.</text>
</comment>
<evidence type="ECO:0000259" key="8">
    <source>
        <dbReference type="PROSITE" id="PS50075"/>
    </source>
</evidence>
<dbReference type="InterPro" id="IPR023213">
    <property type="entry name" value="CAT-like_dom_sf"/>
</dbReference>
<dbReference type="GO" id="GO:0008610">
    <property type="term" value="P:lipid biosynthetic process"/>
    <property type="evidence" value="ECO:0007669"/>
    <property type="project" value="InterPro"/>
</dbReference>
<dbReference type="Gene3D" id="3.40.50.980">
    <property type="match status" value="2"/>
</dbReference>
<dbReference type="Gene3D" id="3.30.559.30">
    <property type="entry name" value="Nonribosomal peptide synthetase, condensation domain"/>
    <property type="match status" value="1"/>
</dbReference>
<dbReference type="RefSeq" id="WP_136773679.1">
    <property type="nucleotide sequence ID" value="NZ_CP156074.1"/>
</dbReference>
<dbReference type="InterPro" id="IPR042099">
    <property type="entry name" value="ANL_N_sf"/>
</dbReference>
<dbReference type="InterPro" id="IPR036736">
    <property type="entry name" value="ACP-like_sf"/>
</dbReference>
<evidence type="ECO:0000256" key="6">
    <source>
        <dbReference type="ARBA" id="ARBA00023098"/>
    </source>
</evidence>
<proteinExistence type="inferred from homology"/>
<dbReference type="GO" id="GO:0009366">
    <property type="term" value="C:enterobactin synthetase complex"/>
    <property type="evidence" value="ECO:0007669"/>
    <property type="project" value="TreeGrafter"/>
</dbReference>
<dbReference type="Pfam" id="PF00550">
    <property type="entry name" value="PP-binding"/>
    <property type="match status" value="2"/>
</dbReference>
<dbReference type="PROSITE" id="PS00012">
    <property type="entry name" value="PHOSPHOPANTETHEINE"/>
    <property type="match status" value="1"/>
</dbReference>
<dbReference type="GO" id="GO:0031177">
    <property type="term" value="F:phosphopantetheine binding"/>
    <property type="evidence" value="ECO:0007669"/>
    <property type="project" value="InterPro"/>
</dbReference>
<evidence type="ECO:0000256" key="4">
    <source>
        <dbReference type="ARBA" id="ARBA00022553"/>
    </source>
</evidence>
<dbReference type="GO" id="GO:0006631">
    <property type="term" value="P:fatty acid metabolic process"/>
    <property type="evidence" value="ECO:0007669"/>
    <property type="project" value="UniProtKB-KW"/>
</dbReference>
<keyword evidence="5" id="KW-0276">Fatty acid metabolism</keyword>
<gene>
    <name evidence="9" type="ORF">FAZ21_11995</name>
</gene>
<dbReference type="Proteomes" id="UP000310016">
    <property type="component" value="Unassembled WGS sequence"/>
</dbReference>
<dbReference type="GO" id="GO:0072330">
    <property type="term" value="P:monocarboxylic acid biosynthetic process"/>
    <property type="evidence" value="ECO:0007669"/>
    <property type="project" value="UniProtKB-ARBA"/>
</dbReference>
<dbReference type="SMART" id="SM00823">
    <property type="entry name" value="PKS_PP"/>
    <property type="match status" value="2"/>
</dbReference>
<dbReference type="PROSITE" id="PS00455">
    <property type="entry name" value="AMP_BINDING"/>
    <property type="match status" value="2"/>
</dbReference>
<dbReference type="InterPro" id="IPR020806">
    <property type="entry name" value="PKS_PP-bd"/>
</dbReference>
<dbReference type="SUPFAM" id="SSF56801">
    <property type="entry name" value="Acetyl-CoA synthetase-like"/>
    <property type="match status" value="2"/>
</dbReference>
<dbReference type="GO" id="GO:0071766">
    <property type="term" value="P:Actinobacterium-type cell wall biogenesis"/>
    <property type="evidence" value="ECO:0007669"/>
    <property type="project" value="UniProtKB-ARBA"/>
</dbReference>
<dbReference type="PANTHER" id="PTHR45527:SF1">
    <property type="entry name" value="FATTY ACID SYNTHASE"/>
    <property type="match status" value="1"/>
</dbReference>
<dbReference type="GO" id="GO:0047527">
    <property type="term" value="F:2,3-dihydroxybenzoate-serine ligase activity"/>
    <property type="evidence" value="ECO:0007669"/>
    <property type="project" value="TreeGrafter"/>
</dbReference>
<evidence type="ECO:0000256" key="1">
    <source>
        <dbReference type="ARBA" id="ARBA00001957"/>
    </source>
</evidence>
<dbReference type="FunFam" id="1.10.1200.10:FF:000016">
    <property type="entry name" value="Non-ribosomal peptide synthase"/>
    <property type="match status" value="1"/>
</dbReference>
<feature type="domain" description="Carrier" evidence="8">
    <location>
        <begin position="1683"/>
        <end position="1758"/>
    </location>
</feature>
<keyword evidence="4" id="KW-0597">Phosphoprotein</keyword>
<keyword evidence="6" id="KW-0443">Lipid metabolism</keyword>
<dbReference type="Gene3D" id="2.30.38.10">
    <property type="entry name" value="Luciferase, Domain 3"/>
    <property type="match status" value="1"/>
</dbReference>
<dbReference type="GO" id="GO:0005829">
    <property type="term" value="C:cytosol"/>
    <property type="evidence" value="ECO:0007669"/>
    <property type="project" value="TreeGrafter"/>
</dbReference>
<dbReference type="SUPFAM" id="SSF52777">
    <property type="entry name" value="CoA-dependent acyltransferases"/>
    <property type="match status" value="2"/>
</dbReference>
<keyword evidence="10" id="KW-1185">Reference proteome</keyword>
<comment type="cofactor">
    <cofactor evidence="1">
        <name>pantetheine 4'-phosphate</name>
        <dbReference type="ChEBI" id="CHEBI:47942"/>
    </cofactor>
</comment>
<dbReference type="Gene3D" id="1.10.1200.10">
    <property type="entry name" value="ACP-like"/>
    <property type="match status" value="2"/>
</dbReference>
<dbReference type="FunFam" id="3.40.50.980:FF:000002">
    <property type="entry name" value="Enterobactin synthetase component F"/>
    <property type="match status" value="1"/>
</dbReference>
<accession>A0A4U0QAT5</accession>
<dbReference type="PROSITE" id="PS50075">
    <property type="entry name" value="CARRIER"/>
    <property type="match status" value="2"/>
</dbReference>
<evidence type="ECO:0000256" key="3">
    <source>
        <dbReference type="ARBA" id="ARBA00022450"/>
    </source>
</evidence>
<dbReference type="InterPro" id="IPR000873">
    <property type="entry name" value="AMP-dep_synth/lig_dom"/>
</dbReference>
<dbReference type="InterPro" id="IPR040097">
    <property type="entry name" value="FAAL/FAAC"/>
</dbReference>
<feature type="domain" description="Carrier" evidence="8">
    <location>
        <begin position="590"/>
        <end position="668"/>
    </location>
</feature>
<dbReference type="FunFam" id="3.30.300.30:FF:000010">
    <property type="entry name" value="Enterobactin synthetase component F"/>
    <property type="match status" value="1"/>
</dbReference>
<evidence type="ECO:0000256" key="7">
    <source>
        <dbReference type="SAM" id="MobiDB-lite"/>
    </source>
</evidence>
<dbReference type="FunFam" id="2.30.38.10:FF:000001">
    <property type="entry name" value="Non-ribosomal peptide synthetase PvdI"/>
    <property type="match status" value="1"/>
</dbReference>
<feature type="region of interest" description="Disordered" evidence="7">
    <location>
        <begin position="1454"/>
        <end position="1482"/>
    </location>
</feature>
<dbReference type="Pfam" id="PF00668">
    <property type="entry name" value="Condensation"/>
    <property type="match status" value="1"/>
</dbReference>
<comment type="caution">
    <text evidence="9">The sequence shown here is derived from an EMBL/GenBank/DDBJ whole genome shotgun (WGS) entry which is preliminary data.</text>
</comment>
<keyword evidence="3" id="KW-0596">Phosphopantetheine</keyword>
<dbReference type="FunFam" id="3.40.50.980:FF:000001">
    <property type="entry name" value="Non-ribosomal peptide synthetase"/>
    <property type="match status" value="1"/>
</dbReference>
<dbReference type="Gene3D" id="3.30.559.10">
    <property type="entry name" value="Chloramphenicol acetyltransferase-like domain"/>
    <property type="match status" value="1"/>
</dbReference>
<dbReference type="OrthoDB" id="6297021at2"/>
<dbReference type="EMBL" id="SUMF01000013">
    <property type="protein sequence ID" value="TJZ72934.1"/>
    <property type="molecule type" value="Genomic_DNA"/>
</dbReference>
<dbReference type="SUPFAM" id="SSF47336">
    <property type="entry name" value="ACP-like"/>
    <property type="match status" value="2"/>
</dbReference>
<evidence type="ECO:0000313" key="10">
    <source>
        <dbReference type="Proteomes" id="UP000310016"/>
    </source>
</evidence>
<dbReference type="Pfam" id="PF00501">
    <property type="entry name" value="AMP-binding"/>
    <property type="match status" value="2"/>
</dbReference>
<dbReference type="FunFam" id="3.40.50.12780:FF:000013">
    <property type="entry name" value="Long-chain-fatty-acid--AMP ligase FadD32"/>
    <property type="match status" value="1"/>
</dbReference>
<dbReference type="InterPro" id="IPR009081">
    <property type="entry name" value="PP-bd_ACP"/>
</dbReference>
<evidence type="ECO:0000256" key="2">
    <source>
        <dbReference type="ARBA" id="ARBA00006432"/>
    </source>
</evidence>
<dbReference type="Gene3D" id="3.30.300.30">
    <property type="match status" value="2"/>
</dbReference>
<dbReference type="CDD" id="cd19531">
    <property type="entry name" value="LCL_NRPS-like"/>
    <property type="match status" value="1"/>
</dbReference>
<evidence type="ECO:0000256" key="5">
    <source>
        <dbReference type="ARBA" id="ARBA00022832"/>
    </source>
</evidence>